<name>D6Y0B7_BACIE</name>
<dbReference type="GO" id="GO:0003676">
    <property type="term" value="F:nucleic acid binding"/>
    <property type="evidence" value="ECO:0007669"/>
    <property type="project" value="InterPro"/>
</dbReference>
<dbReference type="HOGENOM" id="CLU_004485_7_2_9"/>
<dbReference type="Pfam" id="PF01411">
    <property type="entry name" value="tRNA-synt_2c"/>
    <property type="match status" value="1"/>
</dbReference>
<dbReference type="RefSeq" id="WP_013171933.1">
    <property type="nucleotide sequence ID" value="NC_014219.1"/>
</dbReference>
<organism evidence="6 7">
    <name type="scientific">Bacillus selenitireducens (strain ATCC 700615 / DSM 15326 / MLS10)</name>
    <dbReference type="NCBI Taxonomy" id="439292"/>
    <lineage>
        <taxon>Bacteria</taxon>
        <taxon>Bacillati</taxon>
        <taxon>Bacillota</taxon>
        <taxon>Bacilli</taxon>
        <taxon>Bacillales</taxon>
        <taxon>Bacillaceae</taxon>
        <taxon>Salisediminibacterium</taxon>
    </lineage>
</organism>
<evidence type="ECO:0000256" key="3">
    <source>
        <dbReference type="ARBA" id="ARBA00022723"/>
    </source>
</evidence>
<dbReference type="KEGG" id="bse:Bsel_0987"/>
<evidence type="ECO:0000259" key="5">
    <source>
        <dbReference type="PROSITE" id="PS50860"/>
    </source>
</evidence>
<evidence type="ECO:0000256" key="2">
    <source>
        <dbReference type="ARBA" id="ARBA00004496"/>
    </source>
</evidence>
<dbReference type="PROSITE" id="PS50860">
    <property type="entry name" value="AA_TRNA_LIGASE_II_ALA"/>
    <property type="match status" value="1"/>
</dbReference>
<dbReference type="SUPFAM" id="SSF50447">
    <property type="entry name" value="Translation proteins"/>
    <property type="match status" value="1"/>
</dbReference>
<dbReference type="Pfam" id="PF07973">
    <property type="entry name" value="tRNA_SAD"/>
    <property type="match status" value="1"/>
</dbReference>
<reference evidence="6" key="1">
    <citation type="submission" date="2009-10" db="EMBL/GenBank/DDBJ databases">
        <title>Complete sequence of Bacillus selenitireducens MLS10.</title>
        <authorList>
            <consortium name="US DOE Joint Genome Institute"/>
            <person name="Lucas S."/>
            <person name="Copeland A."/>
            <person name="Lapidus A."/>
            <person name="Glavina del Rio T."/>
            <person name="Dalin E."/>
            <person name="Tice H."/>
            <person name="Bruce D."/>
            <person name="Goodwin L."/>
            <person name="Pitluck S."/>
            <person name="Sims D."/>
            <person name="Brettin T."/>
            <person name="Detter J.C."/>
            <person name="Han C."/>
            <person name="Larimer F."/>
            <person name="Land M."/>
            <person name="Hauser L."/>
            <person name="Kyrpides N."/>
            <person name="Ovchinnikova G."/>
            <person name="Stolz J."/>
        </authorList>
    </citation>
    <scope>NUCLEOTIDE SEQUENCE [LARGE SCALE GENOMIC DNA]</scope>
    <source>
        <strain evidence="6">MLS10</strain>
    </source>
</reference>
<keyword evidence="6" id="KW-0436">Ligase</keyword>
<dbReference type="GO" id="GO:0046872">
    <property type="term" value="F:metal ion binding"/>
    <property type="evidence" value="ECO:0007669"/>
    <property type="project" value="UniProtKB-KW"/>
</dbReference>
<dbReference type="InterPro" id="IPR018163">
    <property type="entry name" value="Thr/Ala-tRNA-synth_IIc_edit"/>
</dbReference>
<keyword evidence="7" id="KW-1185">Reference proteome</keyword>
<protein>
    <submittedName>
        <fullName evidence="6">Threonyl/alanyl tRNA synthetase SAD</fullName>
    </submittedName>
</protein>
<dbReference type="InterPro" id="IPR051335">
    <property type="entry name" value="Alanyl-tRNA_Editing_Enzymes"/>
</dbReference>
<dbReference type="Gene3D" id="2.40.30.130">
    <property type="match status" value="1"/>
</dbReference>
<dbReference type="GO" id="GO:0002161">
    <property type="term" value="F:aminoacyl-tRNA deacylase activity"/>
    <property type="evidence" value="ECO:0007669"/>
    <property type="project" value="UniProtKB-ARBA"/>
</dbReference>
<dbReference type="GO" id="GO:0005737">
    <property type="term" value="C:cytoplasm"/>
    <property type="evidence" value="ECO:0007669"/>
    <property type="project" value="UniProtKB-SubCell"/>
</dbReference>
<dbReference type="Proteomes" id="UP000000271">
    <property type="component" value="Chromosome"/>
</dbReference>
<dbReference type="AlphaFoldDB" id="D6Y0B7"/>
<comment type="cofactor">
    <cofactor evidence="1">
        <name>Zn(2+)</name>
        <dbReference type="ChEBI" id="CHEBI:29105"/>
    </cofactor>
</comment>
<dbReference type="InterPro" id="IPR009000">
    <property type="entry name" value="Transl_B-barrel_sf"/>
</dbReference>
<dbReference type="SUPFAM" id="SSF55186">
    <property type="entry name" value="ThrRS/AlaRS common domain"/>
    <property type="match status" value="1"/>
</dbReference>
<dbReference type="InterPro" id="IPR018164">
    <property type="entry name" value="Ala-tRNA-synth_IIc_N"/>
</dbReference>
<dbReference type="eggNOG" id="COG0013">
    <property type="taxonomic scope" value="Bacteria"/>
</dbReference>
<sequence>MTVKGYITDPYKTDFDATVTKVAKDEGGTVYLVFDQTWFYPEGGGQPADKGSISGLPVTDVQLEDGEIRHMVERGVEVNVGDTVHCKLDWNRRLDYMQQHHAQHLLSAVLDDQFDAPTVSVHLGSEECAIEVTWDDLTEREVLEAVDQVNTWIRENHLINTTNVTREEADRYPLRKTPAVSGDVRLVIVEGIDYNPCGGTHPLRTGEVQLVHLTGMERARGGLRITYLAGGRAVARLRQFQRITDEASRLLNSPPEGITDTLHKQIDAHQRLDKEMRSLKEQLLEQLFADWLKGAVNTKEAMVPFIKEDFGMKELQKLSAKAVQALPDRPVLFATVSKDDNGDSHLEFVLAAGRDCGVDLKRVEKDVFALIQGKGGGSPKKLQGGGKADLSLEAFKSRVSDILKQDQ</sequence>
<dbReference type="PANTHER" id="PTHR43462:SF1">
    <property type="entry name" value="ALANYL-TRNA EDITING PROTEIN AARSD1"/>
    <property type="match status" value="1"/>
</dbReference>
<dbReference type="OrthoDB" id="9812949at2"/>
<dbReference type="EMBL" id="CP001791">
    <property type="protein sequence ID" value="ADH98508.1"/>
    <property type="molecule type" value="Genomic_DNA"/>
</dbReference>
<gene>
    <name evidence="6" type="ordered locus">Bsel_0987</name>
</gene>
<dbReference type="Gene3D" id="3.10.310.40">
    <property type="match status" value="1"/>
</dbReference>
<dbReference type="InterPro" id="IPR012947">
    <property type="entry name" value="tRNA_SAD"/>
</dbReference>
<comment type="subcellular location">
    <subcellularLocation>
        <location evidence="2">Cytoplasm</location>
    </subcellularLocation>
</comment>
<evidence type="ECO:0000256" key="4">
    <source>
        <dbReference type="ARBA" id="ARBA00022833"/>
    </source>
</evidence>
<dbReference type="STRING" id="439292.Bsel_0987"/>
<dbReference type="InterPro" id="IPR018165">
    <property type="entry name" value="Ala-tRNA-synth_IIc_core"/>
</dbReference>
<dbReference type="GO" id="GO:0004813">
    <property type="term" value="F:alanine-tRNA ligase activity"/>
    <property type="evidence" value="ECO:0007669"/>
    <property type="project" value="InterPro"/>
</dbReference>
<dbReference type="GO" id="GO:0006419">
    <property type="term" value="P:alanyl-tRNA aminoacylation"/>
    <property type="evidence" value="ECO:0007669"/>
    <property type="project" value="InterPro"/>
</dbReference>
<dbReference type="PANTHER" id="PTHR43462">
    <property type="entry name" value="ALANYL-TRNA EDITING PROTEIN"/>
    <property type="match status" value="1"/>
</dbReference>
<proteinExistence type="predicted"/>
<feature type="domain" description="Alanyl-transfer RNA synthetases family profile" evidence="5">
    <location>
        <begin position="1"/>
        <end position="240"/>
    </location>
</feature>
<dbReference type="SMART" id="SM00863">
    <property type="entry name" value="tRNA_SAD"/>
    <property type="match status" value="1"/>
</dbReference>
<evidence type="ECO:0000313" key="6">
    <source>
        <dbReference type="EMBL" id="ADH98508.1"/>
    </source>
</evidence>
<keyword evidence="6" id="KW-0030">Aminoacyl-tRNA synthetase</keyword>
<keyword evidence="3" id="KW-0479">Metal-binding</keyword>
<evidence type="ECO:0000256" key="1">
    <source>
        <dbReference type="ARBA" id="ARBA00001947"/>
    </source>
</evidence>
<evidence type="ECO:0000313" key="7">
    <source>
        <dbReference type="Proteomes" id="UP000000271"/>
    </source>
</evidence>
<keyword evidence="4" id="KW-0862">Zinc</keyword>
<dbReference type="GO" id="GO:0005524">
    <property type="term" value="F:ATP binding"/>
    <property type="evidence" value="ECO:0007669"/>
    <property type="project" value="InterPro"/>
</dbReference>
<accession>D6Y0B7</accession>
<dbReference type="Gene3D" id="3.30.980.10">
    <property type="entry name" value="Threonyl-trna Synthetase, Chain A, domain 2"/>
    <property type="match status" value="1"/>
</dbReference>